<evidence type="ECO:0000256" key="1">
    <source>
        <dbReference type="SAM" id="MobiDB-lite"/>
    </source>
</evidence>
<keyword evidence="2" id="KW-0472">Membrane</keyword>
<evidence type="ECO:0000313" key="3">
    <source>
        <dbReference type="EMBL" id="TDW69823.1"/>
    </source>
</evidence>
<dbReference type="OrthoDB" id="5196801at2"/>
<dbReference type="RefSeq" id="WP_134105091.1">
    <property type="nucleotide sequence ID" value="NZ_SODP01000002.1"/>
</dbReference>
<comment type="caution">
    <text evidence="3">The sequence shown here is derived from an EMBL/GenBank/DDBJ whole genome shotgun (WGS) entry which is preliminary data.</text>
</comment>
<dbReference type="EMBL" id="SODP01000002">
    <property type="protein sequence ID" value="TDW69823.1"/>
    <property type="molecule type" value="Genomic_DNA"/>
</dbReference>
<gene>
    <name evidence="3" type="ORF">EV653_3853</name>
</gene>
<organism evidence="3 4">
    <name type="scientific">Kribbella pratensis</name>
    <dbReference type="NCBI Taxonomy" id="2512112"/>
    <lineage>
        <taxon>Bacteria</taxon>
        <taxon>Bacillati</taxon>
        <taxon>Actinomycetota</taxon>
        <taxon>Actinomycetes</taxon>
        <taxon>Propionibacteriales</taxon>
        <taxon>Kribbellaceae</taxon>
        <taxon>Kribbella</taxon>
    </lineage>
</organism>
<name>A0A4R8C8Q3_9ACTN</name>
<keyword evidence="4" id="KW-1185">Reference proteome</keyword>
<keyword evidence="2" id="KW-0812">Transmembrane</keyword>
<sequence>MNTEEPRRGDDRPEGLWSRLGTFGQILTAVIGLVSALVPVLVATDAFDAGGASKIIQVSPTQQPTPPTQLSSPSTETPSSSTPVADDIALTLSDQLTDGALEERIDVVLEGSKVASLYASVDEPIVTQQVTATSPGNYDYVLDGTIAWLDADGVRQEADATGHGSVYVDDGMRLDVYVHVEGDGVMSLSLRSATRS</sequence>
<feature type="region of interest" description="Disordered" evidence="1">
    <location>
        <begin position="57"/>
        <end position="83"/>
    </location>
</feature>
<feature type="compositionally biased region" description="Low complexity" evidence="1">
    <location>
        <begin position="68"/>
        <end position="83"/>
    </location>
</feature>
<proteinExistence type="predicted"/>
<keyword evidence="2" id="KW-1133">Transmembrane helix</keyword>
<evidence type="ECO:0000313" key="4">
    <source>
        <dbReference type="Proteomes" id="UP000295146"/>
    </source>
</evidence>
<feature type="transmembrane region" description="Helical" evidence="2">
    <location>
        <begin position="20"/>
        <end position="44"/>
    </location>
</feature>
<reference evidence="3 4" key="1">
    <citation type="submission" date="2019-03" db="EMBL/GenBank/DDBJ databases">
        <title>Genomic Encyclopedia of Type Strains, Phase III (KMG-III): the genomes of soil and plant-associated and newly described type strains.</title>
        <authorList>
            <person name="Whitman W."/>
        </authorList>
    </citation>
    <scope>NUCLEOTIDE SEQUENCE [LARGE SCALE GENOMIC DNA]</scope>
    <source>
        <strain evidence="3 4">VKM Ac-2573</strain>
    </source>
</reference>
<dbReference type="Proteomes" id="UP000295146">
    <property type="component" value="Unassembled WGS sequence"/>
</dbReference>
<evidence type="ECO:0000256" key="2">
    <source>
        <dbReference type="SAM" id="Phobius"/>
    </source>
</evidence>
<accession>A0A4R8C8Q3</accession>
<dbReference type="AlphaFoldDB" id="A0A4R8C8Q3"/>
<protein>
    <submittedName>
        <fullName evidence="3">Uncharacterized protein</fullName>
    </submittedName>
</protein>